<dbReference type="Proteomes" id="UP001279734">
    <property type="component" value="Unassembled WGS sequence"/>
</dbReference>
<keyword evidence="1" id="KW-1133">Transmembrane helix</keyword>
<sequence>MGVHRAFRAFLVAGVTVVGGMIALSMATSVTLNVIRSATESKRKKSATPCQPCRGKGFYLCRLCKGNTTIEWSPLYDPIAINPCLCPTCDGHGVQRCLNCLGKGYF</sequence>
<evidence type="ECO:0000313" key="2">
    <source>
        <dbReference type="EMBL" id="GMH27328.1"/>
    </source>
</evidence>
<comment type="caution">
    <text evidence="2">The sequence shown here is derived from an EMBL/GenBank/DDBJ whole genome shotgun (WGS) entry which is preliminary data.</text>
</comment>
<keyword evidence="1" id="KW-0472">Membrane</keyword>
<dbReference type="PANTHER" id="PTHR15852">
    <property type="entry name" value="PLASTID TRANSCRIPTIONALLY ACTIVE PROTEIN"/>
    <property type="match status" value="1"/>
</dbReference>
<dbReference type="AlphaFoldDB" id="A0AAD3Y318"/>
<dbReference type="InterPro" id="IPR036410">
    <property type="entry name" value="HSP_DnaJ_Cys-rich_dom_sf"/>
</dbReference>
<gene>
    <name evidence="2" type="ORF">Nepgr_029171</name>
</gene>
<dbReference type="PANTHER" id="PTHR15852:SF29">
    <property type="entry name" value="PLASTID TRANSCRIPTIONALLY ACTIVE PROTEIN"/>
    <property type="match status" value="1"/>
</dbReference>
<feature type="transmembrane region" description="Helical" evidence="1">
    <location>
        <begin position="6"/>
        <end position="35"/>
    </location>
</feature>
<keyword evidence="3" id="KW-1185">Reference proteome</keyword>
<dbReference type="EMBL" id="BSYO01000032">
    <property type="protein sequence ID" value="GMH27328.1"/>
    <property type="molecule type" value="Genomic_DNA"/>
</dbReference>
<organism evidence="2 3">
    <name type="scientific">Nepenthes gracilis</name>
    <name type="common">Slender pitcher plant</name>
    <dbReference type="NCBI Taxonomy" id="150966"/>
    <lineage>
        <taxon>Eukaryota</taxon>
        <taxon>Viridiplantae</taxon>
        <taxon>Streptophyta</taxon>
        <taxon>Embryophyta</taxon>
        <taxon>Tracheophyta</taxon>
        <taxon>Spermatophyta</taxon>
        <taxon>Magnoliopsida</taxon>
        <taxon>eudicotyledons</taxon>
        <taxon>Gunneridae</taxon>
        <taxon>Pentapetalae</taxon>
        <taxon>Caryophyllales</taxon>
        <taxon>Nepenthaceae</taxon>
        <taxon>Nepenthes</taxon>
    </lineage>
</organism>
<keyword evidence="1" id="KW-0812">Transmembrane</keyword>
<protein>
    <submittedName>
        <fullName evidence="2">Uncharacterized protein</fullName>
    </submittedName>
</protein>
<evidence type="ECO:0000256" key="1">
    <source>
        <dbReference type="SAM" id="Phobius"/>
    </source>
</evidence>
<name>A0AAD3Y318_NEPGR</name>
<proteinExistence type="predicted"/>
<reference evidence="2" key="1">
    <citation type="submission" date="2023-05" db="EMBL/GenBank/DDBJ databases">
        <title>Nepenthes gracilis genome sequencing.</title>
        <authorList>
            <person name="Fukushima K."/>
        </authorList>
    </citation>
    <scope>NUCLEOTIDE SEQUENCE</scope>
    <source>
        <strain evidence="2">SING2019-196</strain>
    </source>
</reference>
<dbReference type="SUPFAM" id="SSF57938">
    <property type="entry name" value="DnaJ/Hsp40 cysteine-rich domain"/>
    <property type="match status" value="1"/>
</dbReference>
<accession>A0AAD3Y318</accession>
<evidence type="ECO:0000313" key="3">
    <source>
        <dbReference type="Proteomes" id="UP001279734"/>
    </source>
</evidence>